<dbReference type="AlphaFoldDB" id="A0A0P9CKN7"/>
<sequence>MICGLLFGGVVAGQLSPSTTTSLSQTMSQFVMALRDNQLANPSITFWQRAFSETKLFALVWLSGVSLLGLPLVTLVLFFRTFSIGFSVAYSVLQFGWHGFLVATLVIFFHQLIALSCLWFAGVTAIRLSSSIVHRAFSFHELPSVLIRYTGIMVLCILGAYVGALYQAYVAPPILRAILGH</sequence>
<accession>A0A0P9CKN7</accession>
<proteinExistence type="predicted"/>
<feature type="transmembrane region" description="Helical" evidence="1">
    <location>
        <begin position="57"/>
        <end position="79"/>
    </location>
</feature>
<organism evidence="2 3">
    <name type="scientific">Alicyclobacillus ferrooxydans</name>
    <dbReference type="NCBI Taxonomy" id="471514"/>
    <lineage>
        <taxon>Bacteria</taxon>
        <taxon>Bacillati</taxon>
        <taxon>Bacillota</taxon>
        <taxon>Bacilli</taxon>
        <taxon>Bacillales</taxon>
        <taxon>Alicyclobacillaceae</taxon>
        <taxon>Alicyclobacillus</taxon>
    </lineage>
</organism>
<keyword evidence="1" id="KW-0472">Membrane</keyword>
<feature type="transmembrane region" description="Helical" evidence="1">
    <location>
        <begin position="146"/>
        <end position="166"/>
    </location>
</feature>
<dbReference type="InterPro" id="IPR002798">
    <property type="entry name" value="SpoIIM-like"/>
</dbReference>
<evidence type="ECO:0008006" key="4">
    <source>
        <dbReference type="Google" id="ProtNLM"/>
    </source>
</evidence>
<keyword evidence="1" id="KW-1133">Transmembrane helix</keyword>
<dbReference type="Proteomes" id="UP000050482">
    <property type="component" value="Unassembled WGS sequence"/>
</dbReference>
<keyword evidence="1" id="KW-0812">Transmembrane</keyword>
<evidence type="ECO:0000256" key="1">
    <source>
        <dbReference type="SAM" id="Phobius"/>
    </source>
</evidence>
<dbReference type="InterPro" id="IPR014196">
    <property type="entry name" value="SpoIIM"/>
</dbReference>
<name>A0A0P9CKN7_9BACL</name>
<feature type="transmembrane region" description="Helical" evidence="1">
    <location>
        <begin position="100"/>
        <end position="126"/>
    </location>
</feature>
<comment type="caution">
    <text evidence="2">The sequence shown here is derived from an EMBL/GenBank/DDBJ whole genome shotgun (WGS) entry which is preliminary data.</text>
</comment>
<dbReference type="Pfam" id="PF01944">
    <property type="entry name" value="SpoIIM"/>
    <property type="match status" value="1"/>
</dbReference>
<reference evidence="2 3" key="1">
    <citation type="submission" date="2015-09" db="EMBL/GenBank/DDBJ databases">
        <title>Draft genome sequence of Alicyclobacillus ferrooxydans DSM 22381.</title>
        <authorList>
            <person name="Hemp J."/>
        </authorList>
    </citation>
    <scope>NUCLEOTIDE SEQUENCE [LARGE SCALE GENOMIC DNA]</scope>
    <source>
        <strain evidence="2 3">TC-34</strain>
    </source>
</reference>
<protein>
    <recommendedName>
        <fullName evidence="4">Stage II sporulation protein M</fullName>
    </recommendedName>
</protein>
<dbReference type="EMBL" id="LJCO01000048">
    <property type="protein sequence ID" value="KPV43575.1"/>
    <property type="molecule type" value="Genomic_DNA"/>
</dbReference>
<dbReference type="PIRSF" id="PIRSF038973">
    <property type="entry name" value="SpoIIM"/>
    <property type="match status" value="1"/>
</dbReference>
<evidence type="ECO:0000313" key="2">
    <source>
        <dbReference type="EMBL" id="KPV43575.1"/>
    </source>
</evidence>
<dbReference type="STRING" id="471514.AN477_11940"/>
<gene>
    <name evidence="2" type="ORF">AN477_11940</name>
</gene>
<dbReference type="PATRIC" id="fig|471514.4.peg.769"/>
<keyword evidence="3" id="KW-1185">Reference proteome</keyword>
<evidence type="ECO:0000313" key="3">
    <source>
        <dbReference type="Proteomes" id="UP000050482"/>
    </source>
</evidence>